<protein>
    <submittedName>
        <fullName evidence="1">Uncharacterized protein</fullName>
    </submittedName>
</protein>
<name>A0A4P0Y0Q5_KLEPN</name>
<dbReference type="AlphaFoldDB" id="A0A4P0Y0Q5"/>
<reference evidence="1" key="1">
    <citation type="submission" date="2019-04" db="EMBL/GenBank/DDBJ databases">
        <authorList>
            <consortium name="Pathogen Informatics"/>
        </authorList>
    </citation>
    <scope>NUCLEOTIDE SEQUENCE</scope>
    <source>
        <strain evidence="1">NCTC9183</strain>
    </source>
</reference>
<evidence type="ECO:0000313" key="1">
    <source>
        <dbReference type="EMBL" id="VTM53265.1"/>
    </source>
</evidence>
<dbReference type="EMBL" id="CABDVL010000003">
    <property type="protein sequence ID" value="VTM53265.1"/>
    <property type="molecule type" value="Genomic_DNA"/>
</dbReference>
<gene>
    <name evidence="1" type="ORF">NCTC9183_02412</name>
</gene>
<proteinExistence type="predicted"/>
<accession>A0A4P0Y0Q5</accession>
<sequence>MTSRHSSSVWLRFRVIICERGIINVADPLVGDIHYPFEHVTRIFIDKVVLPEITDQRQQFIAVFRFPVKKLAE</sequence>
<organism evidence="1">
    <name type="scientific">Klebsiella pneumoniae</name>
    <dbReference type="NCBI Taxonomy" id="573"/>
    <lineage>
        <taxon>Bacteria</taxon>
        <taxon>Pseudomonadati</taxon>
        <taxon>Pseudomonadota</taxon>
        <taxon>Gammaproteobacteria</taxon>
        <taxon>Enterobacterales</taxon>
        <taxon>Enterobacteriaceae</taxon>
        <taxon>Klebsiella/Raoultella group</taxon>
        <taxon>Klebsiella</taxon>
        <taxon>Klebsiella pneumoniae complex</taxon>
    </lineage>
</organism>
<dbReference type="Proteomes" id="UP000507695">
    <property type="component" value="Unassembled WGS sequence"/>
</dbReference>